<keyword evidence="4" id="KW-0677">Repeat</keyword>
<keyword evidence="6" id="KW-0131">Cell cycle</keyword>
<dbReference type="SMART" id="SM00320">
    <property type="entry name" value="WD40"/>
    <property type="match status" value="6"/>
</dbReference>
<dbReference type="STRING" id="57577.A0A2K3MT80"/>
<dbReference type="PROSITE" id="PS50082">
    <property type="entry name" value="WD_REPEATS_2"/>
    <property type="match status" value="2"/>
</dbReference>
<dbReference type="InterPro" id="IPR015943">
    <property type="entry name" value="WD40/YVTN_repeat-like_dom_sf"/>
</dbReference>
<comment type="caution">
    <text evidence="9">The sequence shown here is derived from an EMBL/GenBank/DDBJ whole genome shotgun (WGS) entry which is preliminary data.</text>
</comment>
<dbReference type="Pfam" id="PF24807">
    <property type="entry name" value="WD40_CDC20-Fz"/>
    <property type="match status" value="1"/>
</dbReference>
<evidence type="ECO:0000259" key="8">
    <source>
        <dbReference type="Pfam" id="PF24807"/>
    </source>
</evidence>
<sequence>MWNLDQDWYSPRSLLSTPTYYDFPGDRFIPNRSLMDLDQAKTFLTNTKKTKKCHNQNFNDAYRQKLYEKLNLDSEGKPFRMLVFRGSPKSSKKSIRHVDQLQEEDAAALRNSGNQCIPRRYPKGVIDSSKESKVLDAPNIRDDYYTSTFDWGKNNMLAVGLGTEIYVWNSVTSGVSRWCEAAGNNYPTSLSWSEDSKYLATGFADSQLHLFDAETSKPVRNLEGHSKRIATVTWNNRILTSGSRDNSIINHDVRAKKSEVLRVKAHTSEVCGLKWSKRGNLLASGGNDNRIYVWDSSRMNSSNFLHCFKDHKASVKALAWCPYDSAVLASGGGTNDRCIKLWNAQKGTNICSINTKAQVCGLQWNKHHKELLSGHGYSTSAESNQLCLWQYPSMTKVAGMDPHSSRFHNLPHGLDPHSSRVLHLSQSPDGLTVASAGGDETIRFWELFGPPVTDKRKESVLDNLLSMKTMQIR</sequence>
<dbReference type="EMBL" id="ASHM01012067">
    <property type="protein sequence ID" value="PNX94023.1"/>
    <property type="molecule type" value="Genomic_DNA"/>
</dbReference>
<evidence type="ECO:0000256" key="6">
    <source>
        <dbReference type="ARBA" id="ARBA00023306"/>
    </source>
</evidence>
<dbReference type="Gene3D" id="2.130.10.10">
    <property type="entry name" value="YVTN repeat-like/Quinoprotein amine dehydrogenase"/>
    <property type="match status" value="1"/>
</dbReference>
<evidence type="ECO:0000256" key="1">
    <source>
        <dbReference type="ARBA" id="ARBA00006445"/>
    </source>
</evidence>
<dbReference type="AlphaFoldDB" id="A0A2K3MT80"/>
<evidence type="ECO:0000256" key="4">
    <source>
        <dbReference type="ARBA" id="ARBA00022737"/>
    </source>
</evidence>
<evidence type="ECO:0000256" key="3">
    <source>
        <dbReference type="ARBA" id="ARBA00022618"/>
    </source>
</evidence>
<evidence type="ECO:0000256" key="7">
    <source>
        <dbReference type="PROSITE-ProRule" id="PRU00221"/>
    </source>
</evidence>
<feature type="repeat" description="WD" evidence="7">
    <location>
        <begin position="414"/>
        <end position="447"/>
    </location>
</feature>
<keyword evidence="2 7" id="KW-0853">WD repeat</keyword>
<evidence type="ECO:0000313" key="9">
    <source>
        <dbReference type="EMBL" id="PNX94023.1"/>
    </source>
</evidence>
<comment type="similarity">
    <text evidence="1">Belongs to the WD repeat CDC20/Fizzy family.</text>
</comment>
<dbReference type="GO" id="GO:0051301">
    <property type="term" value="P:cell division"/>
    <property type="evidence" value="ECO:0007669"/>
    <property type="project" value="UniProtKB-KW"/>
</dbReference>
<evidence type="ECO:0000313" key="10">
    <source>
        <dbReference type="Proteomes" id="UP000236291"/>
    </source>
</evidence>
<dbReference type="InterPro" id="IPR019775">
    <property type="entry name" value="WD40_repeat_CS"/>
</dbReference>
<dbReference type="InterPro" id="IPR033010">
    <property type="entry name" value="Cdc20/Fizzy"/>
</dbReference>
<dbReference type="GO" id="GO:1905786">
    <property type="term" value="P:positive regulation of anaphase-promoting complex-dependent catabolic process"/>
    <property type="evidence" value="ECO:0007669"/>
    <property type="project" value="TreeGrafter"/>
</dbReference>
<evidence type="ECO:0000256" key="5">
    <source>
        <dbReference type="ARBA" id="ARBA00022776"/>
    </source>
</evidence>
<dbReference type="GO" id="GO:0005680">
    <property type="term" value="C:anaphase-promoting complex"/>
    <property type="evidence" value="ECO:0007669"/>
    <property type="project" value="TreeGrafter"/>
</dbReference>
<dbReference type="InterPro" id="IPR001680">
    <property type="entry name" value="WD40_rpt"/>
</dbReference>
<dbReference type="Proteomes" id="UP000236291">
    <property type="component" value="Unassembled WGS sequence"/>
</dbReference>
<dbReference type="GO" id="GO:0016567">
    <property type="term" value="P:protein ubiquitination"/>
    <property type="evidence" value="ECO:0007669"/>
    <property type="project" value="UniProtKB-UniPathway"/>
</dbReference>
<dbReference type="GO" id="GO:1990757">
    <property type="term" value="F:ubiquitin ligase activator activity"/>
    <property type="evidence" value="ECO:0007669"/>
    <property type="project" value="TreeGrafter"/>
</dbReference>
<organism evidence="9 10">
    <name type="scientific">Trifolium pratense</name>
    <name type="common">Red clover</name>
    <dbReference type="NCBI Taxonomy" id="57577"/>
    <lineage>
        <taxon>Eukaryota</taxon>
        <taxon>Viridiplantae</taxon>
        <taxon>Streptophyta</taxon>
        <taxon>Embryophyta</taxon>
        <taxon>Tracheophyta</taxon>
        <taxon>Spermatophyta</taxon>
        <taxon>Magnoliopsida</taxon>
        <taxon>eudicotyledons</taxon>
        <taxon>Gunneridae</taxon>
        <taxon>Pentapetalae</taxon>
        <taxon>rosids</taxon>
        <taxon>fabids</taxon>
        <taxon>Fabales</taxon>
        <taxon>Fabaceae</taxon>
        <taxon>Papilionoideae</taxon>
        <taxon>50 kb inversion clade</taxon>
        <taxon>NPAAA clade</taxon>
        <taxon>Hologalegina</taxon>
        <taxon>IRL clade</taxon>
        <taxon>Trifolieae</taxon>
        <taxon>Trifolium</taxon>
    </lineage>
</organism>
<protein>
    <submittedName>
        <fullName evidence="9">Anaphase-promoting complex subunit cdc20-like protein</fullName>
    </submittedName>
</protein>
<dbReference type="PROSITE" id="PS00678">
    <property type="entry name" value="WD_REPEATS_1"/>
    <property type="match status" value="1"/>
</dbReference>
<keyword evidence="5" id="KW-0498">Mitosis</keyword>
<dbReference type="SUPFAM" id="SSF50978">
    <property type="entry name" value="WD40 repeat-like"/>
    <property type="match status" value="1"/>
</dbReference>
<dbReference type="InterPro" id="IPR056150">
    <property type="entry name" value="WD40_CDC20-Fz"/>
</dbReference>
<name>A0A2K3MT80_TRIPR</name>
<accession>A0A2K3MT80</accession>
<dbReference type="PROSITE" id="PS50294">
    <property type="entry name" value="WD_REPEATS_REGION"/>
    <property type="match status" value="2"/>
</dbReference>
<gene>
    <name evidence="9" type="ORF">L195_g017188</name>
</gene>
<dbReference type="PANTHER" id="PTHR19918:SF43">
    <property type="entry name" value="CELL DIVISION CYCLE 20.2, COFACTOR OF APC COMPLEX-LIKE ISOFORM X2"/>
    <property type="match status" value="1"/>
</dbReference>
<feature type="domain" description="CDC20/Fizzy WD40" evidence="8">
    <location>
        <begin position="135"/>
        <end position="445"/>
    </location>
</feature>
<dbReference type="InterPro" id="IPR036322">
    <property type="entry name" value="WD40_repeat_dom_sf"/>
</dbReference>
<dbReference type="GO" id="GO:0010997">
    <property type="term" value="F:anaphase-promoting complex binding"/>
    <property type="evidence" value="ECO:0007669"/>
    <property type="project" value="InterPro"/>
</dbReference>
<proteinExistence type="inferred from homology"/>
<dbReference type="GO" id="GO:0031145">
    <property type="term" value="P:anaphase-promoting complex-dependent catabolic process"/>
    <property type="evidence" value="ECO:0007669"/>
    <property type="project" value="TreeGrafter"/>
</dbReference>
<keyword evidence="3" id="KW-0132">Cell division</keyword>
<reference evidence="9 10" key="2">
    <citation type="journal article" date="2017" name="Front. Plant Sci.">
        <title>Gene Classification and Mining of Molecular Markers Useful in Red Clover (Trifolium pratense) Breeding.</title>
        <authorList>
            <person name="Istvanek J."/>
            <person name="Dluhosova J."/>
            <person name="Dluhos P."/>
            <person name="Patkova L."/>
            <person name="Nedelnik J."/>
            <person name="Repkova J."/>
        </authorList>
    </citation>
    <scope>NUCLEOTIDE SEQUENCE [LARGE SCALE GENOMIC DNA]</scope>
    <source>
        <strain evidence="10">cv. Tatra</strain>
        <tissue evidence="9">Young leaves</tissue>
    </source>
</reference>
<reference evidence="9 10" key="1">
    <citation type="journal article" date="2014" name="Am. J. Bot.">
        <title>Genome assembly and annotation for red clover (Trifolium pratense; Fabaceae).</title>
        <authorList>
            <person name="Istvanek J."/>
            <person name="Jaros M."/>
            <person name="Krenek A."/>
            <person name="Repkova J."/>
        </authorList>
    </citation>
    <scope>NUCLEOTIDE SEQUENCE [LARGE SCALE GENOMIC DNA]</scope>
    <source>
        <strain evidence="10">cv. Tatra</strain>
        <tissue evidence="9">Young leaves</tissue>
    </source>
</reference>
<dbReference type="PANTHER" id="PTHR19918">
    <property type="entry name" value="CELL DIVISION CYCLE 20 CDC20 FIZZY -RELATED"/>
    <property type="match status" value="1"/>
</dbReference>
<evidence type="ECO:0000256" key="2">
    <source>
        <dbReference type="ARBA" id="ARBA00022574"/>
    </source>
</evidence>
<feature type="repeat" description="WD" evidence="7">
    <location>
        <begin position="263"/>
        <end position="295"/>
    </location>
</feature>
<dbReference type="UniPathway" id="UPA00143"/>